<feature type="binding site" evidence="1">
    <location>
        <position position="189"/>
    </location>
    <ligand>
        <name>[4Fe-4S] cluster</name>
        <dbReference type="ChEBI" id="CHEBI:49883"/>
    </ligand>
</feature>
<comment type="caution">
    <text evidence="2">The sequence shown here is derived from an EMBL/GenBank/DDBJ whole genome shotgun (WGS) entry which is preliminary data.</text>
</comment>
<keyword evidence="1" id="KW-0004">4Fe-4S</keyword>
<comment type="subunit">
    <text evidence="1">Forms a heterodimer with UbiU.</text>
</comment>
<dbReference type="AlphaFoldDB" id="A0A367WAT9"/>
<dbReference type="Proteomes" id="UP000253226">
    <property type="component" value="Unassembled WGS sequence"/>
</dbReference>
<name>A0A367WAT9_9PROT</name>
<keyword evidence="1" id="KW-0408">Iron</keyword>
<dbReference type="Pfam" id="PF01136">
    <property type="entry name" value="Peptidase_U32"/>
    <property type="match status" value="1"/>
</dbReference>
<dbReference type="InterPro" id="IPR051454">
    <property type="entry name" value="RNA/ubiquinone_mod_enzymes"/>
</dbReference>
<keyword evidence="2" id="KW-0378">Hydrolase</keyword>
<dbReference type="GO" id="GO:0006508">
    <property type="term" value="P:proteolysis"/>
    <property type="evidence" value="ECO:0007669"/>
    <property type="project" value="UniProtKB-KW"/>
</dbReference>
<keyword evidence="2" id="KW-0645">Protease</keyword>
<organism evidence="2 3">
    <name type="scientific">Thalassospira profundimaris</name>
    <dbReference type="NCBI Taxonomy" id="502049"/>
    <lineage>
        <taxon>Bacteria</taxon>
        <taxon>Pseudomonadati</taxon>
        <taxon>Pseudomonadota</taxon>
        <taxon>Alphaproteobacteria</taxon>
        <taxon>Rhodospirillales</taxon>
        <taxon>Thalassospiraceae</taxon>
        <taxon>Thalassospira</taxon>
    </lineage>
</organism>
<dbReference type="GO" id="GO:0006744">
    <property type="term" value="P:ubiquinone biosynthetic process"/>
    <property type="evidence" value="ECO:0007669"/>
    <property type="project" value="UniProtKB-UniRule"/>
</dbReference>
<keyword evidence="1" id="KW-0479">Metal-binding</keyword>
<dbReference type="OrthoDB" id="8523349at2"/>
<evidence type="ECO:0000313" key="2">
    <source>
        <dbReference type="EMBL" id="RCK37570.1"/>
    </source>
</evidence>
<feature type="binding site" evidence="1">
    <location>
        <position position="176"/>
    </location>
    <ligand>
        <name>[4Fe-4S] cluster</name>
        <dbReference type="ChEBI" id="CHEBI:49883"/>
    </ligand>
</feature>
<dbReference type="InterPro" id="IPR001539">
    <property type="entry name" value="Peptidase_U32"/>
</dbReference>
<dbReference type="GO" id="GO:0046872">
    <property type="term" value="F:metal ion binding"/>
    <property type="evidence" value="ECO:0007669"/>
    <property type="project" value="UniProtKB-KW"/>
</dbReference>
<comment type="similarity">
    <text evidence="1">Belongs to the peptidase U32 family. UbiV subfamily.</text>
</comment>
<dbReference type="EMBL" id="JPWF01000005">
    <property type="protein sequence ID" value="RCK37570.1"/>
    <property type="molecule type" value="Genomic_DNA"/>
</dbReference>
<dbReference type="RefSeq" id="WP_114102109.1">
    <property type="nucleotide sequence ID" value="NZ_JPWF01000005.1"/>
</dbReference>
<evidence type="ECO:0000256" key="1">
    <source>
        <dbReference type="HAMAP-Rule" id="MF_02233"/>
    </source>
</evidence>
<dbReference type="PANTHER" id="PTHR30217">
    <property type="entry name" value="PEPTIDASE U32 FAMILY"/>
    <property type="match status" value="1"/>
</dbReference>
<sequence>MTKSRLVMGPILFHWDEQRKHDFYAQVADEADIDIVHVGEVVCAKRMPFFDKHLPDVIERLQRAGKEVVLSTLALVMNGRESDQIKEITQMPDLLVEANDISAAGLLAGKPHVIGPYINIYNESTLSYFEDQGAKRISLPWELPMTSIARLCETRKSAEIEIQIFGRMPLAISARCYSARARGLHKDGCRYVCGDHIDGMDVATLDNAPFLAVNGLQTMSSHYVELSDSIEDLQNAGVNAFRLSPHSLDMTCVAQLYRQLLDRQISADELRQNLKNMSLPMAFSDGFLHGMAGAELRNTLGQGAE</sequence>
<dbReference type="UniPathway" id="UPA00232"/>
<dbReference type="NCBIfam" id="NF011991">
    <property type="entry name" value="PRK15447.1"/>
    <property type="match status" value="1"/>
</dbReference>
<comment type="cofactor">
    <cofactor evidence="1">
        <name>[4Fe-4S] cluster</name>
        <dbReference type="ChEBI" id="CHEBI:49883"/>
    </cofactor>
</comment>
<dbReference type="InterPro" id="IPR043693">
    <property type="entry name" value="UbiV"/>
</dbReference>
<gene>
    <name evidence="1" type="primary">ubiV</name>
    <name evidence="2" type="ORF">TH19_09980</name>
</gene>
<dbReference type="GO" id="GO:0008233">
    <property type="term" value="F:peptidase activity"/>
    <property type="evidence" value="ECO:0007669"/>
    <property type="project" value="UniProtKB-KW"/>
</dbReference>
<feature type="binding site" evidence="1">
    <location>
        <position position="43"/>
    </location>
    <ligand>
        <name>[4Fe-4S] cluster</name>
        <dbReference type="ChEBI" id="CHEBI:49883"/>
    </ligand>
</feature>
<proteinExistence type="inferred from homology"/>
<accession>A0A367WAT9</accession>
<evidence type="ECO:0000313" key="3">
    <source>
        <dbReference type="Proteomes" id="UP000253226"/>
    </source>
</evidence>
<reference evidence="2 3" key="1">
    <citation type="submission" date="2014-07" db="EMBL/GenBank/DDBJ databases">
        <title>Draft genome sequence of Thalassospira profundimaris 35.</title>
        <authorList>
            <person name="Lai Q."/>
            <person name="Shao Z."/>
        </authorList>
    </citation>
    <scope>NUCLEOTIDE SEQUENCE [LARGE SCALE GENOMIC DNA]</scope>
    <source>
        <strain evidence="2 3">35</strain>
    </source>
</reference>
<dbReference type="PANTHER" id="PTHR30217:SF11">
    <property type="entry name" value="UBIQUINONE BIOSYNTHESIS PROTEIN UBIV"/>
    <property type="match status" value="1"/>
</dbReference>
<feature type="binding site" evidence="1">
    <location>
        <position position="193"/>
    </location>
    <ligand>
        <name>[4Fe-4S] cluster</name>
        <dbReference type="ChEBI" id="CHEBI:49883"/>
    </ligand>
</feature>
<comment type="function">
    <text evidence="1">Required for O(2)-independent ubiquinone (coenzyme Q) biosynthesis. Together with UbiU, is essential for the C6-hydroxylation reaction in the oxygen-independent ubiquinone biosynthesis pathway.</text>
</comment>
<comment type="pathway">
    <text evidence="1">Cofactor biosynthesis; ubiquinone biosynthesis.</text>
</comment>
<dbReference type="GO" id="GO:0051539">
    <property type="term" value="F:4 iron, 4 sulfur cluster binding"/>
    <property type="evidence" value="ECO:0007669"/>
    <property type="project" value="UniProtKB-UniRule"/>
</dbReference>
<dbReference type="HAMAP" id="MF_02233">
    <property type="entry name" value="UbiV"/>
    <property type="match status" value="1"/>
</dbReference>
<keyword evidence="1" id="KW-0411">Iron-sulfur</keyword>
<keyword evidence="1" id="KW-0831">Ubiquinone biosynthesis</keyword>
<protein>
    <recommendedName>
        <fullName evidence="1">Ubiquinone biosynthesis protein UbiV</fullName>
    </recommendedName>
</protein>